<sequence length="445" mass="50063">MAGATAEKCQKLFDEIIQSLPEYSKEDISNPEAIKSEILELLKTYRPVKLADYEYGLSHALKKDHHLIVKEKEDKTKVKIFSKSGISWFCSNNVSKNYKCKSYLKIKYGIVFVTSHHTKLCASKDYSFVMEIQEFLKQGKTKEAHLLAARFNKKSLNNDSNISLSSSMLNDSTLSTATDMENVSTLELSVTDDTTQNTDASLLVQEPSGLEVAHESFVNSNANENTSTSIDSNSSQQLSSLVNPASESTAARSSVKRELTEGEDCKIIDEPVAKKPKIETTIIRENYSFDLPSASILKEVCEKLKIDYHRDAYKFWGDIAFENVPVSSDIIETHKFKSSNIFISLSLFFTGEITKCYSIQDTILTAFREELIASGTRSNAEVDQIFINATVTDQQNEFIAKFLSCRIGIYENGELKKYGNWEDEKVVLTLILAFIDEKYSVVVNL</sequence>
<dbReference type="Proteomes" id="UP000887579">
    <property type="component" value="Unplaced"/>
</dbReference>
<evidence type="ECO:0000313" key="1">
    <source>
        <dbReference type="Proteomes" id="UP000887579"/>
    </source>
</evidence>
<dbReference type="WBParaSite" id="ES5_v2.g11799.t1">
    <property type="protein sequence ID" value="ES5_v2.g11799.t1"/>
    <property type="gene ID" value="ES5_v2.g11799"/>
</dbReference>
<reference evidence="2" key="1">
    <citation type="submission" date="2022-11" db="UniProtKB">
        <authorList>
            <consortium name="WormBaseParasite"/>
        </authorList>
    </citation>
    <scope>IDENTIFICATION</scope>
</reference>
<name>A0AC34F427_9BILA</name>
<evidence type="ECO:0000313" key="2">
    <source>
        <dbReference type="WBParaSite" id="ES5_v2.g11799.t1"/>
    </source>
</evidence>
<organism evidence="1 2">
    <name type="scientific">Panagrolaimus sp. ES5</name>
    <dbReference type="NCBI Taxonomy" id="591445"/>
    <lineage>
        <taxon>Eukaryota</taxon>
        <taxon>Metazoa</taxon>
        <taxon>Ecdysozoa</taxon>
        <taxon>Nematoda</taxon>
        <taxon>Chromadorea</taxon>
        <taxon>Rhabditida</taxon>
        <taxon>Tylenchina</taxon>
        <taxon>Panagrolaimomorpha</taxon>
        <taxon>Panagrolaimoidea</taxon>
        <taxon>Panagrolaimidae</taxon>
        <taxon>Panagrolaimus</taxon>
    </lineage>
</organism>
<protein>
    <submittedName>
        <fullName evidence="2">Uncharacterized protein</fullName>
    </submittedName>
</protein>
<accession>A0AC34F427</accession>
<proteinExistence type="predicted"/>